<accession>A0A7U2NR73</accession>
<dbReference type="AlphaFoldDB" id="A0A7U2NR73"/>
<evidence type="ECO:0000256" key="1">
    <source>
        <dbReference type="SAM" id="MobiDB-lite"/>
    </source>
</evidence>
<dbReference type="OrthoDB" id="10545393at2759"/>
<feature type="compositionally biased region" description="Pro residues" evidence="1">
    <location>
        <begin position="71"/>
        <end position="81"/>
    </location>
</feature>
<evidence type="ECO:0000313" key="2">
    <source>
        <dbReference type="EMBL" id="QRD07378.1"/>
    </source>
</evidence>
<name>A0A7U2NR73_PHANO</name>
<dbReference type="KEGG" id="pno:SNOG_13228"/>
<gene>
    <name evidence="2" type="ORF">JI435_132280</name>
</gene>
<dbReference type="VEuPathDB" id="FungiDB:JI435_132280"/>
<evidence type="ECO:0000313" key="3">
    <source>
        <dbReference type="Proteomes" id="UP000663193"/>
    </source>
</evidence>
<reference evidence="3" key="1">
    <citation type="journal article" date="2021" name="BMC Genomics">
        <title>Chromosome-level genome assembly and manually-curated proteome of model necrotroph Parastagonospora nodorum Sn15 reveals a genome-wide trove of candidate effector homologs, and redundancy of virulence-related functions within an accessory chromosome.</title>
        <authorList>
            <person name="Bertazzoni S."/>
            <person name="Jones D.A.B."/>
            <person name="Phan H.T."/>
            <person name="Tan K.-C."/>
            <person name="Hane J.K."/>
        </authorList>
    </citation>
    <scope>NUCLEOTIDE SEQUENCE [LARGE SCALE GENOMIC DNA]</scope>
    <source>
        <strain evidence="3">SN15 / ATCC MYA-4574 / FGSC 10173)</strain>
    </source>
</reference>
<feature type="compositionally biased region" description="Polar residues" evidence="1">
    <location>
        <begin position="33"/>
        <end position="55"/>
    </location>
</feature>
<proteinExistence type="predicted"/>
<keyword evidence="3" id="KW-1185">Reference proteome</keyword>
<dbReference type="Proteomes" id="UP000663193">
    <property type="component" value="Chromosome 22"/>
</dbReference>
<feature type="region of interest" description="Disordered" evidence="1">
    <location>
        <begin position="19"/>
        <end position="238"/>
    </location>
</feature>
<protein>
    <submittedName>
        <fullName evidence="2">Uncharacterized protein</fullName>
    </submittedName>
</protein>
<organism evidence="2 3">
    <name type="scientific">Phaeosphaeria nodorum (strain SN15 / ATCC MYA-4574 / FGSC 10173)</name>
    <name type="common">Glume blotch fungus</name>
    <name type="synonym">Parastagonospora nodorum</name>
    <dbReference type="NCBI Taxonomy" id="321614"/>
    <lineage>
        <taxon>Eukaryota</taxon>
        <taxon>Fungi</taxon>
        <taxon>Dikarya</taxon>
        <taxon>Ascomycota</taxon>
        <taxon>Pezizomycotina</taxon>
        <taxon>Dothideomycetes</taxon>
        <taxon>Pleosporomycetidae</taxon>
        <taxon>Pleosporales</taxon>
        <taxon>Pleosporineae</taxon>
        <taxon>Phaeosphaeriaceae</taxon>
        <taxon>Parastagonospora</taxon>
    </lineage>
</organism>
<sequence length="238" mass="26771">MTRSQKAWLRKHQPSYWSVWFGKNKKKDKGSDTDISSRVAQQGSVQFNPQEQFAGQNAPPPAVPRHQYQHQPPPDDYPPPHQQYAPHDVPEYQRSEFNNPLGSLLPSPHHHEAGAAHFPEFNSPLGSPHRSPAHHVALAGSSRFTNSPPLDAEEGNEPANSSERTETHGQPSMRRRPGSGQESFRTGERIPSMRWSPERGLESFRTGEIPYVPETVRVNGARTKLGGKRNDELDEEDQ</sequence>
<dbReference type="EMBL" id="CP069044">
    <property type="protein sequence ID" value="QRD07378.1"/>
    <property type="molecule type" value="Genomic_DNA"/>
</dbReference>
<dbReference type="RefSeq" id="XP_001803439.1">
    <property type="nucleotide sequence ID" value="XM_001803387.1"/>
</dbReference>